<feature type="region of interest" description="Disordered" evidence="1">
    <location>
        <begin position="70"/>
        <end position="101"/>
    </location>
</feature>
<evidence type="ECO:0000313" key="2">
    <source>
        <dbReference type="EMBL" id="KAD0397240.1"/>
    </source>
</evidence>
<feature type="region of interest" description="Disordered" evidence="1">
    <location>
        <begin position="1"/>
        <end position="23"/>
    </location>
</feature>
<feature type="compositionally biased region" description="Basic and acidic residues" evidence="1">
    <location>
        <begin position="1"/>
        <end position="13"/>
    </location>
</feature>
<dbReference type="Proteomes" id="UP000326396">
    <property type="component" value="Unassembled WGS sequence"/>
</dbReference>
<feature type="region of interest" description="Disordered" evidence="1">
    <location>
        <begin position="113"/>
        <end position="166"/>
    </location>
</feature>
<gene>
    <name evidence="2" type="ORF">E3N88_44333</name>
</gene>
<comment type="caution">
    <text evidence="2">The sequence shown here is derived from an EMBL/GenBank/DDBJ whole genome shotgun (WGS) entry which is preliminary data.</text>
</comment>
<feature type="compositionally biased region" description="Basic and acidic residues" evidence="1">
    <location>
        <begin position="84"/>
        <end position="97"/>
    </location>
</feature>
<evidence type="ECO:0000256" key="1">
    <source>
        <dbReference type="SAM" id="MobiDB-lite"/>
    </source>
</evidence>
<name>A0A5N6LCB0_9ASTR</name>
<proteinExistence type="predicted"/>
<accession>A0A5N6LCB0</accession>
<dbReference type="AlphaFoldDB" id="A0A5N6LCB0"/>
<organism evidence="2 3">
    <name type="scientific">Mikania micrantha</name>
    <name type="common">bitter vine</name>
    <dbReference type="NCBI Taxonomy" id="192012"/>
    <lineage>
        <taxon>Eukaryota</taxon>
        <taxon>Viridiplantae</taxon>
        <taxon>Streptophyta</taxon>
        <taxon>Embryophyta</taxon>
        <taxon>Tracheophyta</taxon>
        <taxon>Spermatophyta</taxon>
        <taxon>Magnoliopsida</taxon>
        <taxon>eudicotyledons</taxon>
        <taxon>Gunneridae</taxon>
        <taxon>Pentapetalae</taxon>
        <taxon>asterids</taxon>
        <taxon>campanulids</taxon>
        <taxon>Asterales</taxon>
        <taxon>Asteraceae</taxon>
        <taxon>Asteroideae</taxon>
        <taxon>Heliantheae alliance</taxon>
        <taxon>Eupatorieae</taxon>
        <taxon>Mikania</taxon>
    </lineage>
</organism>
<feature type="compositionally biased region" description="Low complexity" evidence="1">
    <location>
        <begin position="150"/>
        <end position="166"/>
    </location>
</feature>
<sequence length="166" mass="18460">MESEEKGFEKIEDGTVYSADGGYSKSDQKTVAVSYNVDGGSSSYENHSPFVRVTLDDFLNHRQVKPNKTVNFSVPFQGPPPVHTKSEQGELSGAHEDDYADYEDYDDEQFSPVYGAKTFGAGPTFATTGPYVPNRRNQHHREFPRPDIPYPQQQPSQASKPPVEGP</sequence>
<keyword evidence="3" id="KW-1185">Reference proteome</keyword>
<feature type="compositionally biased region" description="Low complexity" evidence="1">
    <location>
        <begin position="115"/>
        <end position="130"/>
    </location>
</feature>
<protein>
    <submittedName>
        <fullName evidence="2">Uncharacterized protein</fullName>
    </submittedName>
</protein>
<dbReference type="EMBL" id="SZYD01001709">
    <property type="protein sequence ID" value="KAD0397240.1"/>
    <property type="molecule type" value="Genomic_DNA"/>
</dbReference>
<evidence type="ECO:0000313" key="3">
    <source>
        <dbReference type="Proteomes" id="UP000326396"/>
    </source>
</evidence>
<reference evidence="2 3" key="1">
    <citation type="submission" date="2019-05" db="EMBL/GenBank/DDBJ databases">
        <title>Mikania micrantha, genome provides insights into the molecular mechanism of rapid growth.</title>
        <authorList>
            <person name="Liu B."/>
        </authorList>
    </citation>
    <scope>NUCLEOTIDE SEQUENCE [LARGE SCALE GENOMIC DNA]</scope>
    <source>
        <strain evidence="2">NLD-2019</strain>
        <tissue evidence="2">Leaf</tissue>
    </source>
</reference>